<reference evidence="2" key="3">
    <citation type="submission" date="2023-05" db="EMBL/GenBank/DDBJ databases">
        <authorList>
            <person name="Smith C.H."/>
        </authorList>
    </citation>
    <scope>NUCLEOTIDE SEQUENCE</scope>
    <source>
        <strain evidence="2">CHS0354</strain>
        <tissue evidence="2">Mantle</tissue>
    </source>
</reference>
<gene>
    <name evidence="2" type="ORF">CHS0354_033397</name>
</gene>
<reference evidence="2" key="2">
    <citation type="journal article" date="2021" name="Genome Biol. Evol.">
        <title>Developing a high-quality reference genome for a parasitic bivalve with doubly uniparental inheritance (Bivalvia: Unionida).</title>
        <authorList>
            <person name="Smith C.H."/>
        </authorList>
    </citation>
    <scope>NUCLEOTIDE SEQUENCE</scope>
    <source>
        <strain evidence="2">CHS0354</strain>
        <tissue evidence="2">Mantle</tissue>
    </source>
</reference>
<name>A0AAE0SRH5_9BIVA</name>
<feature type="chain" id="PRO_5042056899" evidence="1">
    <location>
        <begin position="19"/>
        <end position="76"/>
    </location>
</feature>
<feature type="signal peptide" evidence="1">
    <location>
        <begin position="1"/>
        <end position="18"/>
    </location>
</feature>
<evidence type="ECO:0000256" key="1">
    <source>
        <dbReference type="SAM" id="SignalP"/>
    </source>
</evidence>
<dbReference type="Proteomes" id="UP001195483">
    <property type="component" value="Unassembled WGS sequence"/>
</dbReference>
<evidence type="ECO:0000313" key="3">
    <source>
        <dbReference type="Proteomes" id="UP001195483"/>
    </source>
</evidence>
<proteinExistence type="predicted"/>
<protein>
    <submittedName>
        <fullName evidence="2">Uncharacterized protein</fullName>
    </submittedName>
</protein>
<dbReference type="EMBL" id="JAEAOA010001955">
    <property type="protein sequence ID" value="KAK3596434.1"/>
    <property type="molecule type" value="Genomic_DNA"/>
</dbReference>
<dbReference type="AlphaFoldDB" id="A0AAE0SRH5"/>
<reference evidence="2" key="1">
    <citation type="journal article" date="2021" name="Genome Biol. Evol.">
        <title>A High-Quality Reference Genome for a Parasitic Bivalve with Doubly Uniparental Inheritance (Bivalvia: Unionida).</title>
        <authorList>
            <person name="Smith C.H."/>
        </authorList>
    </citation>
    <scope>NUCLEOTIDE SEQUENCE</scope>
    <source>
        <strain evidence="2">CHS0354</strain>
    </source>
</reference>
<keyword evidence="1" id="KW-0732">Signal</keyword>
<sequence length="76" mass="8782">MKNLTLLLCLAVFSVAFSKDLRKRRSSSAKEAALLEALSSDPEEGNVDLNEFVDKRNYNQKERLYMPFPMKWKGNQ</sequence>
<keyword evidence="3" id="KW-1185">Reference proteome</keyword>
<accession>A0AAE0SRH5</accession>
<evidence type="ECO:0000313" key="2">
    <source>
        <dbReference type="EMBL" id="KAK3596434.1"/>
    </source>
</evidence>
<comment type="caution">
    <text evidence="2">The sequence shown here is derived from an EMBL/GenBank/DDBJ whole genome shotgun (WGS) entry which is preliminary data.</text>
</comment>
<organism evidence="2 3">
    <name type="scientific">Potamilus streckersoni</name>
    <dbReference type="NCBI Taxonomy" id="2493646"/>
    <lineage>
        <taxon>Eukaryota</taxon>
        <taxon>Metazoa</taxon>
        <taxon>Spiralia</taxon>
        <taxon>Lophotrochozoa</taxon>
        <taxon>Mollusca</taxon>
        <taxon>Bivalvia</taxon>
        <taxon>Autobranchia</taxon>
        <taxon>Heteroconchia</taxon>
        <taxon>Palaeoheterodonta</taxon>
        <taxon>Unionida</taxon>
        <taxon>Unionoidea</taxon>
        <taxon>Unionidae</taxon>
        <taxon>Ambleminae</taxon>
        <taxon>Lampsilini</taxon>
        <taxon>Potamilus</taxon>
    </lineage>
</organism>